<evidence type="ECO:0000313" key="4">
    <source>
        <dbReference type="Proteomes" id="UP000812270"/>
    </source>
</evidence>
<evidence type="ECO:0000259" key="2">
    <source>
        <dbReference type="Pfam" id="PF20009"/>
    </source>
</evidence>
<keyword evidence="4" id="KW-1185">Reference proteome</keyword>
<feature type="domain" description="GEVED" evidence="2">
    <location>
        <begin position="376"/>
        <end position="455"/>
    </location>
</feature>
<dbReference type="EMBL" id="JAHSPG010000001">
    <property type="protein sequence ID" value="MBV4355702.1"/>
    <property type="molecule type" value="Genomic_DNA"/>
</dbReference>
<feature type="domain" description="Secretion system C-terminal sorting" evidence="1">
    <location>
        <begin position="566"/>
        <end position="632"/>
    </location>
</feature>
<dbReference type="InterPro" id="IPR045474">
    <property type="entry name" value="GEVED"/>
</dbReference>
<protein>
    <submittedName>
        <fullName evidence="3">T9SS type A sorting domain-containing protein</fullName>
    </submittedName>
</protein>
<evidence type="ECO:0000313" key="3">
    <source>
        <dbReference type="EMBL" id="MBV4355702.1"/>
    </source>
</evidence>
<dbReference type="Proteomes" id="UP000812270">
    <property type="component" value="Unassembled WGS sequence"/>
</dbReference>
<dbReference type="Pfam" id="PF20009">
    <property type="entry name" value="GEVED"/>
    <property type="match status" value="1"/>
</dbReference>
<evidence type="ECO:0000259" key="1">
    <source>
        <dbReference type="Pfam" id="PF18962"/>
    </source>
</evidence>
<dbReference type="InterPro" id="IPR026444">
    <property type="entry name" value="Secre_tail"/>
</dbReference>
<dbReference type="NCBIfam" id="TIGR04183">
    <property type="entry name" value="Por_Secre_tail"/>
    <property type="match status" value="1"/>
</dbReference>
<dbReference type="AlphaFoldDB" id="A0A9E2S676"/>
<comment type="caution">
    <text evidence="3">The sequence shown here is derived from an EMBL/GenBank/DDBJ whole genome shotgun (WGS) entry which is preliminary data.</text>
</comment>
<gene>
    <name evidence="3" type="ORF">KTO63_00990</name>
</gene>
<dbReference type="RefSeq" id="WP_217789249.1">
    <property type="nucleotide sequence ID" value="NZ_JAHSPG010000001.1"/>
</dbReference>
<dbReference type="Pfam" id="PF18962">
    <property type="entry name" value="Por_Secre_tail"/>
    <property type="match status" value="1"/>
</dbReference>
<sequence>MKVCFLKKMAEATAYAFAKQKPFAFAAKTLSIIVMLTGFHFSHAQTNYSFPITDILNSMPNGMRLPNGTIVKAEKVITGTGRHGTSSGTPGPDIGGTFTGVTLPAYVGDKTPAKFTVIGTDNTSTIAGGRLNNCQNSVGYRIYFDRATLKISFLIVDIDGNNTLPNGNSEWVTAFAFNGDTYVPYKQTLSTGTNLGNSNPTVSTPWKTTVTNTVDATAAANLPATLTVRISLNGGASPDDVTNQVLFDPQVDGAAVTNFFLLWGLWQTPAAVNSQTSGLSPIVVRVSPDFGDLPNSYKTLLASGGPSHGVVGTLALGSLNETKGDGQPSALANLDLDDDGVTAINSIQGDGSNSQIIPQYTLTTTYTNNTNTPANYVAWIDWNNNGTMEASEAQTATTAAASTTGSVTFTWSNVAFTNGQTVSNTYARIRTTTESITTDDVGGAFKDGEVEDYLIPVVKPLPLKLLSFTGTGEKETISLKWKTSDEVNTHLFEVERSVNGTNFVKTGEVMAIGSGNNEYNFQDDSVNAPANYYRLKMIDKDAVFEYSKVIQVNVNSSSGEDIVTIVPNPVDDKLSINIKSPARVLIQLFDESGRKVKEFKTSTSSILIVDCRDLKSGIYYVNASTGGKKQTVRILKK</sequence>
<organism evidence="3 4">
    <name type="scientific">Pinibacter aurantiacus</name>
    <dbReference type="NCBI Taxonomy" id="2851599"/>
    <lineage>
        <taxon>Bacteria</taxon>
        <taxon>Pseudomonadati</taxon>
        <taxon>Bacteroidota</taxon>
        <taxon>Chitinophagia</taxon>
        <taxon>Chitinophagales</taxon>
        <taxon>Chitinophagaceae</taxon>
        <taxon>Pinibacter</taxon>
    </lineage>
</organism>
<name>A0A9E2S676_9BACT</name>
<reference evidence="3" key="1">
    <citation type="submission" date="2021-06" db="EMBL/GenBank/DDBJ databases">
        <authorList>
            <person name="Huq M.A."/>
        </authorList>
    </citation>
    <scope>NUCLEOTIDE SEQUENCE</scope>
    <source>
        <strain evidence="3">MAH-26</strain>
    </source>
</reference>
<accession>A0A9E2S676</accession>
<proteinExistence type="predicted"/>